<reference evidence="3" key="1">
    <citation type="journal article" date="2019" name="Int. J. Syst. Evol. Microbiol.">
        <title>The Global Catalogue of Microorganisms (GCM) 10K type strain sequencing project: providing services to taxonomists for standard genome sequencing and annotation.</title>
        <authorList>
            <consortium name="The Broad Institute Genomics Platform"/>
            <consortium name="The Broad Institute Genome Sequencing Center for Infectious Disease"/>
            <person name="Wu L."/>
            <person name="Ma J."/>
        </authorList>
    </citation>
    <scope>NUCLEOTIDE SEQUENCE [LARGE SCALE GENOMIC DNA]</scope>
    <source>
        <strain evidence="3">KCTC 42964</strain>
    </source>
</reference>
<dbReference type="InterPro" id="IPR041705">
    <property type="entry name" value="PIN_Sll0205"/>
</dbReference>
<evidence type="ECO:0000259" key="1">
    <source>
        <dbReference type="Pfam" id="PF01850"/>
    </source>
</evidence>
<sequence length="128" mass="13962">MRYLFDSHLLLWAAGAPARLGEDVLKLLRDPGTVPLFSAASLWEISIKAGLGRADFAVDPRLLRRRLGEHGWDELAITSAHAVATGGLPPLHKDPFDRMLVAQAMVEGILLLTSDRMVAAYPAPVRLV</sequence>
<dbReference type="InterPro" id="IPR029060">
    <property type="entry name" value="PIN-like_dom_sf"/>
</dbReference>
<dbReference type="EMBL" id="JBHRTR010000028">
    <property type="protein sequence ID" value="MFC3228501.1"/>
    <property type="molecule type" value="Genomic_DNA"/>
</dbReference>
<keyword evidence="3" id="KW-1185">Reference proteome</keyword>
<dbReference type="InterPro" id="IPR052919">
    <property type="entry name" value="TA_system_RNase"/>
</dbReference>
<evidence type="ECO:0000313" key="2">
    <source>
        <dbReference type="EMBL" id="MFC3228501.1"/>
    </source>
</evidence>
<dbReference type="PANTHER" id="PTHR36173:SF2">
    <property type="entry name" value="RIBONUCLEASE VAPC16"/>
    <property type="match status" value="1"/>
</dbReference>
<dbReference type="CDD" id="cd09872">
    <property type="entry name" value="PIN_Sll0205-like"/>
    <property type="match status" value="1"/>
</dbReference>
<dbReference type="Pfam" id="PF01850">
    <property type="entry name" value="PIN"/>
    <property type="match status" value="1"/>
</dbReference>
<organism evidence="2 3">
    <name type="scientific">Marinibaculum pumilum</name>
    <dbReference type="NCBI Taxonomy" id="1766165"/>
    <lineage>
        <taxon>Bacteria</taxon>
        <taxon>Pseudomonadati</taxon>
        <taxon>Pseudomonadota</taxon>
        <taxon>Alphaproteobacteria</taxon>
        <taxon>Rhodospirillales</taxon>
        <taxon>Rhodospirillaceae</taxon>
        <taxon>Marinibaculum</taxon>
    </lineage>
</organism>
<evidence type="ECO:0000313" key="3">
    <source>
        <dbReference type="Proteomes" id="UP001595528"/>
    </source>
</evidence>
<accession>A0ABV7L2B6</accession>
<comment type="caution">
    <text evidence="2">The sequence shown here is derived from an EMBL/GenBank/DDBJ whole genome shotgun (WGS) entry which is preliminary data.</text>
</comment>
<dbReference type="SUPFAM" id="SSF88723">
    <property type="entry name" value="PIN domain-like"/>
    <property type="match status" value="1"/>
</dbReference>
<dbReference type="RefSeq" id="WP_379902544.1">
    <property type="nucleotide sequence ID" value="NZ_JBHRTR010000028.1"/>
</dbReference>
<name>A0ABV7L2B6_9PROT</name>
<feature type="domain" description="PIN" evidence="1">
    <location>
        <begin position="3"/>
        <end position="119"/>
    </location>
</feature>
<gene>
    <name evidence="2" type="ORF">ACFOGJ_14750</name>
</gene>
<proteinExistence type="predicted"/>
<dbReference type="PANTHER" id="PTHR36173">
    <property type="entry name" value="RIBONUCLEASE VAPC16-RELATED"/>
    <property type="match status" value="1"/>
</dbReference>
<dbReference type="Proteomes" id="UP001595528">
    <property type="component" value="Unassembled WGS sequence"/>
</dbReference>
<dbReference type="InterPro" id="IPR002716">
    <property type="entry name" value="PIN_dom"/>
</dbReference>
<protein>
    <submittedName>
        <fullName evidence="2">Type II toxin-antitoxin system VapC family toxin</fullName>
    </submittedName>
</protein>